<organism evidence="10 11">
    <name type="scientific">Toxocara canis</name>
    <name type="common">Canine roundworm</name>
    <dbReference type="NCBI Taxonomy" id="6265"/>
    <lineage>
        <taxon>Eukaryota</taxon>
        <taxon>Metazoa</taxon>
        <taxon>Ecdysozoa</taxon>
        <taxon>Nematoda</taxon>
        <taxon>Chromadorea</taxon>
        <taxon>Rhabditida</taxon>
        <taxon>Spirurina</taxon>
        <taxon>Ascaridomorpha</taxon>
        <taxon>Ascaridoidea</taxon>
        <taxon>Toxocaridae</taxon>
        <taxon>Toxocara</taxon>
    </lineage>
</organism>
<dbReference type="STRING" id="6265.A0A0B2V637"/>
<evidence type="ECO:0000256" key="1">
    <source>
        <dbReference type="ARBA" id="ARBA00022679"/>
    </source>
</evidence>
<dbReference type="InterPro" id="IPR022830">
    <property type="entry name" value="Indigdn_synthA-like"/>
</dbReference>
<evidence type="ECO:0000256" key="7">
    <source>
        <dbReference type="ARBA" id="ARBA00023295"/>
    </source>
</evidence>
<dbReference type="EMBL" id="JPKZ01002387">
    <property type="protein sequence ID" value="KHN77018.1"/>
    <property type="molecule type" value="Genomic_DNA"/>
</dbReference>
<evidence type="ECO:0000256" key="6">
    <source>
        <dbReference type="ARBA" id="ARBA00023239"/>
    </source>
</evidence>
<keyword evidence="1" id="KW-0808">Transferase</keyword>
<comment type="caution">
    <text evidence="10">The sequence shown here is derived from an EMBL/GenBank/DDBJ whole genome shotgun (WGS) entry which is preliminary data.</text>
</comment>
<reference evidence="10 11" key="1">
    <citation type="submission" date="2014-11" db="EMBL/GenBank/DDBJ databases">
        <title>Genetic blueprint of the zoonotic pathogen Toxocara canis.</title>
        <authorList>
            <person name="Zhu X.-Q."/>
            <person name="Korhonen P.K."/>
            <person name="Cai H."/>
            <person name="Young N.D."/>
            <person name="Nejsum P."/>
            <person name="von Samson-Himmelstjerna G."/>
            <person name="Boag P.R."/>
            <person name="Tan P."/>
            <person name="Li Q."/>
            <person name="Min J."/>
            <person name="Yang Y."/>
            <person name="Wang X."/>
            <person name="Fang X."/>
            <person name="Hall R.S."/>
            <person name="Hofmann A."/>
            <person name="Sternberg P.W."/>
            <person name="Jex A.R."/>
            <person name="Gasser R.B."/>
        </authorList>
    </citation>
    <scope>NUCLEOTIDE SEQUENCE [LARGE SCALE GENOMIC DNA]</scope>
    <source>
        <strain evidence="10">PN_DK_2014</strain>
    </source>
</reference>
<dbReference type="Pfam" id="PF04227">
    <property type="entry name" value="Indigoidine_A"/>
    <property type="match status" value="1"/>
</dbReference>
<dbReference type="SUPFAM" id="SSF110581">
    <property type="entry name" value="Indigoidine synthase A-like"/>
    <property type="match status" value="1"/>
</dbReference>
<dbReference type="GO" id="GO:0046872">
    <property type="term" value="F:metal ion binding"/>
    <property type="evidence" value="ECO:0007669"/>
    <property type="project" value="UniProtKB-KW"/>
</dbReference>
<dbReference type="Proteomes" id="UP000031036">
    <property type="component" value="Unassembled WGS sequence"/>
</dbReference>
<dbReference type="Gene3D" id="3.40.1190.20">
    <property type="match status" value="1"/>
</dbReference>
<dbReference type="SUPFAM" id="SSF53613">
    <property type="entry name" value="Ribokinase-like"/>
    <property type="match status" value="1"/>
</dbReference>
<dbReference type="AlphaFoldDB" id="A0A0B2V637"/>
<evidence type="ECO:0000256" key="2">
    <source>
        <dbReference type="ARBA" id="ARBA00022723"/>
    </source>
</evidence>
<keyword evidence="6" id="KW-0456">Lyase</keyword>
<dbReference type="GO" id="GO:0004730">
    <property type="term" value="F:pseudouridylate synthase activity"/>
    <property type="evidence" value="ECO:0007669"/>
    <property type="project" value="InterPro"/>
</dbReference>
<dbReference type="InterPro" id="IPR029056">
    <property type="entry name" value="Ribokinase-like"/>
</dbReference>
<dbReference type="GO" id="GO:0016798">
    <property type="term" value="F:hydrolase activity, acting on glycosyl bonds"/>
    <property type="evidence" value="ECO:0007669"/>
    <property type="project" value="UniProtKB-KW"/>
</dbReference>
<dbReference type="CDD" id="cd01941">
    <property type="entry name" value="YeiC_kinase_like"/>
    <property type="match status" value="1"/>
</dbReference>
<name>A0A0B2V637_TOXCA</name>
<dbReference type="InterPro" id="IPR002173">
    <property type="entry name" value="Carboh/pur_kinase_PfkB_CS"/>
</dbReference>
<evidence type="ECO:0000256" key="8">
    <source>
        <dbReference type="SAM" id="MobiDB-lite"/>
    </source>
</evidence>
<keyword evidence="5" id="KW-0464">Manganese</keyword>
<dbReference type="OrthoDB" id="198885at2759"/>
<dbReference type="HAMAP" id="MF_01876">
    <property type="entry name" value="PsiMP_glycosidase"/>
    <property type="match status" value="1"/>
</dbReference>
<evidence type="ECO:0000256" key="4">
    <source>
        <dbReference type="ARBA" id="ARBA00022801"/>
    </source>
</evidence>
<evidence type="ECO:0000259" key="9">
    <source>
        <dbReference type="Pfam" id="PF00294"/>
    </source>
</evidence>
<keyword evidence="7" id="KW-0326">Glycosidase</keyword>
<evidence type="ECO:0000313" key="11">
    <source>
        <dbReference type="Proteomes" id="UP000031036"/>
    </source>
</evidence>
<dbReference type="GO" id="GO:0005737">
    <property type="term" value="C:cytoplasm"/>
    <property type="evidence" value="ECO:0007669"/>
    <property type="project" value="TreeGrafter"/>
</dbReference>
<dbReference type="Pfam" id="PF00294">
    <property type="entry name" value="PfkB"/>
    <property type="match status" value="1"/>
</dbReference>
<dbReference type="OMA" id="FNCIIAT"/>
<evidence type="ECO:0000256" key="5">
    <source>
        <dbReference type="ARBA" id="ARBA00023211"/>
    </source>
</evidence>
<dbReference type="PROSITE" id="PS00583">
    <property type="entry name" value="PFKB_KINASES_1"/>
    <property type="match status" value="1"/>
</dbReference>
<keyword evidence="4" id="KW-0378">Hydrolase</keyword>
<keyword evidence="3" id="KW-0418">Kinase</keyword>
<keyword evidence="11" id="KW-1185">Reference proteome</keyword>
<evidence type="ECO:0000256" key="3">
    <source>
        <dbReference type="ARBA" id="ARBA00022777"/>
    </source>
</evidence>
<protein>
    <submittedName>
        <fullName evidence="10">Pseudouridine-metabolizing bifunctional protein</fullName>
    </submittedName>
</protein>
<keyword evidence="2" id="KW-0479">Metal-binding</keyword>
<dbReference type="GO" id="GO:0016301">
    <property type="term" value="F:kinase activity"/>
    <property type="evidence" value="ECO:0007669"/>
    <property type="project" value="UniProtKB-KW"/>
</dbReference>
<feature type="domain" description="Carbohydrate kinase PfkB" evidence="9">
    <location>
        <begin position="350"/>
        <end position="657"/>
    </location>
</feature>
<dbReference type="PANTHER" id="PTHR42909">
    <property type="entry name" value="ZGC:136858"/>
    <property type="match status" value="1"/>
</dbReference>
<dbReference type="Gene3D" id="3.40.1790.10">
    <property type="entry name" value="Indigoidine synthase domain"/>
    <property type="match status" value="1"/>
</dbReference>
<feature type="region of interest" description="Disordered" evidence="8">
    <location>
        <begin position="320"/>
        <end position="347"/>
    </location>
</feature>
<dbReference type="PANTHER" id="PTHR42909:SF1">
    <property type="entry name" value="CARBOHYDRATE KINASE PFKB DOMAIN-CONTAINING PROTEIN"/>
    <property type="match status" value="1"/>
</dbReference>
<gene>
    <name evidence="10" type="ORF">Tcan_14911</name>
</gene>
<dbReference type="GO" id="GO:0006796">
    <property type="term" value="P:phosphate-containing compound metabolic process"/>
    <property type="evidence" value="ECO:0007669"/>
    <property type="project" value="UniProtKB-ARBA"/>
</dbReference>
<dbReference type="InterPro" id="IPR011611">
    <property type="entry name" value="PfkB_dom"/>
</dbReference>
<sequence length="671" mass="72457">MFLSGVRCALRRACSIPSNRLCISEEVRSALNEGRGVVALESTVITHGLPRPQNVKLAQSLQNIVRSHGAVPATIALFDGMVHIGLNDEQLKRIADDVDSIKVSKRDIPYALVNKLVGGTTVAATVYLADVVGIRVFATGGLGGVHRGVNETFDISADLLELASAPVAVVCAGVKSILDVQKTLEYLETNSVPVIVYGNTLNFPGFFTAETTWKAHVSTQSLEEIADLMECSRAMGLPSGTIVACPIPSEHEAEGKLVNEAIEAAVMECREVGVSSKNVTPFLLKRVNELTAGASVKTNIALLENNAHIASKLANILTQRNRSTNESEARTSISSSSMKKPTESEKKTPTVVVIGASILDFEAITNLDVRNDGGSYPGKIAQRCGGVGRNHADALTRLGVDVQLISALGNDSHAEFIRSQCEHMDLTNVMTIDGVQTATYTAFTVKGNVQYGISSIEQIIERITPDTIKKREDLISDADFVLIDGNIPVKTINTAVSIADFYGTKVWYEPTDITKMRKIFDAGVVDKVDVTSPNINEFVVYCRFINEQLPDEFLTKWEANKMFDHLWNHADRYLRSLEALVVTVGPKGSILLKRDGGNITRHQLAAPLQPEAVVSASGAGDCFNSGLLAGMLFDIDMDKSLQLAQKCAALSLQSAEAVPRSISDLRPHLSN</sequence>
<evidence type="ECO:0000313" key="10">
    <source>
        <dbReference type="EMBL" id="KHN77018.1"/>
    </source>
</evidence>
<dbReference type="InterPro" id="IPR007342">
    <property type="entry name" value="PsuG"/>
</dbReference>
<accession>A0A0B2V637</accession>
<proteinExistence type="inferred from homology"/>